<reference evidence="1 2" key="1">
    <citation type="journal article" date="2024" name="Commun. Biol.">
        <title>Comparative genomic analysis of thermophilic fungi reveals convergent evolutionary adaptations and gene losses.</title>
        <authorList>
            <person name="Steindorff A.S."/>
            <person name="Aguilar-Pontes M.V."/>
            <person name="Robinson A.J."/>
            <person name="Andreopoulos B."/>
            <person name="LaButti K."/>
            <person name="Kuo A."/>
            <person name="Mondo S."/>
            <person name="Riley R."/>
            <person name="Otillar R."/>
            <person name="Haridas S."/>
            <person name="Lipzen A."/>
            <person name="Grimwood J."/>
            <person name="Schmutz J."/>
            <person name="Clum A."/>
            <person name="Reid I.D."/>
            <person name="Moisan M.C."/>
            <person name="Butler G."/>
            <person name="Nguyen T.T.M."/>
            <person name="Dewar K."/>
            <person name="Conant G."/>
            <person name="Drula E."/>
            <person name="Henrissat B."/>
            <person name="Hansel C."/>
            <person name="Singer S."/>
            <person name="Hutchinson M.I."/>
            <person name="de Vries R.P."/>
            <person name="Natvig D.O."/>
            <person name="Powell A.J."/>
            <person name="Tsang A."/>
            <person name="Grigoriev I.V."/>
        </authorList>
    </citation>
    <scope>NUCLEOTIDE SEQUENCE [LARGE SCALE GENOMIC DNA]</scope>
    <source>
        <strain evidence="1 2">CBS 494.80</strain>
    </source>
</reference>
<sequence length="321" mass="34715">MLNSGIDIRIAIRPIRDMARSIHGKAMEFVIGEIPTAMEGSPVQILRIKTPASASHEVSSQTTDLSPACFAKTTSCNLFYLQRSTSFPIHRQPPNCTPAPMLPMQNSAHQFMIAKKNYHLANDGHCDGQMPRPGEPGECSVYCEVRVTYSYGEEQPYSESQCRASECKVAMGTTKTITTTWGIDASLVKAFSIGATYSYSTSVAYSLSTEQTVMLEPGECGYWTFVPVLVESCGTLTTAPVDYGSGSPFDTNPTLPALTEDGKGYGIVIFVYTNCDRKAGIDWHHPRQNPIYLVPGVSTAADAPKNGYDALALTADPGLGV</sequence>
<keyword evidence="2" id="KW-1185">Reference proteome</keyword>
<comment type="caution">
    <text evidence="1">The sequence shown here is derived from an EMBL/GenBank/DDBJ whole genome shotgun (WGS) entry which is preliminary data.</text>
</comment>
<dbReference type="EMBL" id="JAZHXI010000021">
    <property type="protein sequence ID" value="KAL2060679.1"/>
    <property type="molecule type" value="Genomic_DNA"/>
</dbReference>
<gene>
    <name evidence="1" type="ORF">VTL71DRAFT_9320</name>
</gene>
<proteinExistence type="predicted"/>
<name>A0ABR4BUF6_9HELO</name>
<evidence type="ECO:0000313" key="2">
    <source>
        <dbReference type="Proteomes" id="UP001595075"/>
    </source>
</evidence>
<protein>
    <submittedName>
        <fullName evidence="1">Uncharacterized protein</fullName>
    </submittedName>
</protein>
<dbReference type="Proteomes" id="UP001595075">
    <property type="component" value="Unassembled WGS sequence"/>
</dbReference>
<accession>A0ABR4BUF6</accession>
<organism evidence="1 2">
    <name type="scientific">Oculimacula yallundae</name>
    <dbReference type="NCBI Taxonomy" id="86028"/>
    <lineage>
        <taxon>Eukaryota</taxon>
        <taxon>Fungi</taxon>
        <taxon>Dikarya</taxon>
        <taxon>Ascomycota</taxon>
        <taxon>Pezizomycotina</taxon>
        <taxon>Leotiomycetes</taxon>
        <taxon>Helotiales</taxon>
        <taxon>Ploettnerulaceae</taxon>
        <taxon>Oculimacula</taxon>
    </lineage>
</organism>
<evidence type="ECO:0000313" key="1">
    <source>
        <dbReference type="EMBL" id="KAL2060679.1"/>
    </source>
</evidence>